<accession>A0AC34FEJ8</accession>
<dbReference type="WBParaSite" id="ES5_v2.g15261.t1">
    <property type="protein sequence ID" value="ES5_v2.g15261.t1"/>
    <property type="gene ID" value="ES5_v2.g15261"/>
</dbReference>
<organism evidence="1 2">
    <name type="scientific">Panagrolaimus sp. ES5</name>
    <dbReference type="NCBI Taxonomy" id="591445"/>
    <lineage>
        <taxon>Eukaryota</taxon>
        <taxon>Metazoa</taxon>
        <taxon>Ecdysozoa</taxon>
        <taxon>Nematoda</taxon>
        <taxon>Chromadorea</taxon>
        <taxon>Rhabditida</taxon>
        <taxon>Tylenchina</taxon>
        <taxon>Panagrolaimomorpha</taxon>
        <taxon>Panagrolaimoidea</taxon>
        <taxon>Panagrolaimidae</taxon>
        <taxon>Panagrolaimus</taxon>
    </lineage>
</organism>
<evidence type="ECO:0000313" key="2">
    <source>
        <dbReference type="WBParaSite" id="ES5_v2.g15261.t1"/>
    </source>
</evidence>
<name>A0AC34FEJ8_9BILA</name>
<protein>
    <submittedName>
        <fullName evidence="2">Uncharacterized protein</fullName>
    </submittedName>
</protein>
<dbReference type="Proteomes" id="UP000887579">
    <property type="component" value="Unplaced"/>
</dbReference>
<evidence type="ECO:0000313" key="1">
    <source>
        <dbReference type="Proteomes" id="UP000887579"/>
    </source>
</evidence>
<sequence>MCNDSLCKDGEDYSGFINGNGKVLNGVLVGLESGDVIPCGPFTPKSFANSILSCFSCTKMKAIILKAFEIDSFQYSNNIEYCNEIKAKFYEANPKVSCYFISFDHYWLSSMLIAANLTLNPGEFLLMGITSCKSIDVFELKFTETGYIITDKRSVNIDSKNDDEEKDDEEVRNAILGNGDPKKILIMTLSANNPTMVLLKNVLISPKLMAFERNQVENDGRFCQEITKWILNKKKTKYYILPTCSRKYVVTDTVDGSGIPLIVADTHEALPLVKSCVIPRTTLNLSMSYIDDITGKPKVINIKKFGRKCHQYNVTLNIKSKNSALCQVESIILPAIESFPRQITAVDQSEIPVVGFFDQSSVICIWNDEKNVYEFCQAWNGVYGNDMFLNFNQEKPSFGQKAFDLFQTKPDSAVYDLIKIMSMPSSAIKVNPKWNFKVTEDAEHGVLLDFASHDGDRRAASPSFLMAIMLKEHIKVIKKESGTKPEVLGFSVLKGFNEEEKERIKQQIEESCRLLSVECRFLNV</sequence>
<reference evidence="2" key="1">
    <citation type="submission" date="2022-11" db="UniProtKB">
        <authorList>
            <consortium name="WormBaseParasite"/>
        </authorList>
    </citation>
    <scope>IDENTIFICATION</scope>
</reference>
<proteinExistence type="predicted"/>